<dbReference type="EMBL" id="JAHWZX010000007">
    <property type="protein sequence ID" value="MBW4331035.1"/>
    <property type="molecule type" value="Genomic_DNA"/>
</dbReference>
<dbReference type="PANTHER" id="PTHR38459:SF1">
    <property type="entry name" value="PROPHAGE BACTOPRENOL-LINKED GLUCOSE TRANSLOCASE HOMOLOG"/>
    <property type="match status" value="1"/>
</dbReference>
<keyword evidence="3 6" id="KW-0812">Transmembrane</keyword>
<evidence type="ECO:0000313" key="8">
    <source>
        <dbReference type="EMBL" id="MBW4331035.1"/>
    </source>
</evidence>
<evidence type="ECO:0000313" key="9">
    <source>
        <dbReference type="Proteomes" id="UP001197214"/>
    </source>
</evidence>
<protein>
    <submittedName>
        <fullName evidence="8">GtrA family protein</fullName>
    </submittedName>
</protein>
<keyword evidence="4 6" id="KW-1133">Transmembrane helix</keyword>
<evidence type="ECO:0000256" key="5">
    <source>
        <dbReference type="ARBA" id="ARBA00023136"/>
    </source>
</evidence>
<sequence>MRETGVLGQLVRFGIVGGISTLVYAAVYLPLVAWVMPEGWAVGAVPFAFAVAVAVGFPLHSLWSFKGHGTRTPGGGQQMKFVVVQGAGLVMNMAFTWVLVDLGGLADWAPLVPAVTVIPLVTFLINRHWVFG</sequence>
<keyword evidence="9" id="KW-1185">Reference proteome</keyword>
<evidence type="ECO:0000256" key="3">
    <source>
        <dbReference type="ARBA" id="ARBA00022692"/>
    </source>
</evidence>
<feature type="domain" description="GtrA/DPMS transmembrane" evidence="7">
    <location>
        <begin position="12"/>
        <end position="131"/>
    </location>
</feature>
<dbReference type="InterPro" id="IPR051401">
    <property type="entry name" value="GtrA_CellWall_Glycosyl"/>
</dbReference>
<comment type="caution">
    <text evidence="8">The sequence shown here is derived from an EMBL/GenBank/DDBJ whole genome shotgun (WGS) entry which is preliminary data.</text>
</comment>
<evidence type="ECO:0000256" key="6">
    <source>
        <dbReference type="SAM" id="Phobius"/>
    </source>
</evidence>
<feature type="transmembrane region" description="Helical" evidence="6">
    <location>
        <begin position="40"/>
        <end position="60"/>
    </location>
</feature>
<feature type="transmembrane region" description="Helical" evidence="6">
    <location>
        <begin position="12"/>
        <end position="34"/>
    </location>
</feature>
<accession>A0ABS6XNM2</accession>
<dbReference type="Proteomes" id="UP001197214">
    <property type="component" value="Unassembled WGS sequence"/>
</dbReference>
<keyword evidence="5 6" id="KW-0472">Membrane</keyword>
<evidence type="ECO:0000256" key="1">
    <source>
        <dbReference type="ARBA" id="ARBA00004141"/>
    </source>
</evidence>
<evidence type="ECO:0000259" key="7">
    <source>
        <dbReference type="Pfam" id="PF04138"/>
    </source>
</evidence>
<proteinExistence type="inferred from homology"/>
<feature type="transmembrane region" description="Helical" evidence="6">
    <location>
        <begin position="106"/>
        <end position="125"/>
    </location>
</feature>
<dbReference type="Pfam" id="PF04138">
    <property type="entry name" value="GtrA_DPMS_TM"/>
    <property type="match status" value="1"/>
</dbReference>
<gene>
    <name evidence="8" type="ORF">KY084_09140</name>
</gene>
<comment type="similarity">
    <text evidence="2">Belongs to the GtrA family.</text>
</comment>
<name>A0ABS6XNM2_9SPHN</name>
<organism evidence="8 9">
    <name type="scientific">Stakelama flava</name>
    <dbReference type="NCBI Taxonomy" id="2860338"/>
    <lineage>
        <taxon>Bacteria</taxon>
        <taxon>Pseudomonadati</taxon>
        <taxon>Pseudomonadota</taxon>
        <taxon>Alphaproteobacteria</taxon>
        <taxon>Sphingomonadales</taxon>
        <taxon>Sphingomonadaceae</taxon>
        <taxon>Stakelama</taxon>
    </lineage>
</organism>
<feature type="transmembrane region" description="Helical" evidence="6">
    <location>
        <begin position="81"/>
        <end position="100"/>
    </location>
</feature>
<reference evidence="8 9" key="1">
    <citation type="submission" date="2021-07" db="EMBL/GenBank/DDBJ databases">
        <title>Stakelama flava sp. nov., a novel endophytic bacterium isolated from branch of Kandelia candel.</title>
        <authorList>
            <person name="Tuo L."/>
        </authorList>
    </citation>
    <scope>NUCLEOTIDE SEQUENCE [LARGE SCALE GENOMIC DNA]</scope>
    <source>
        <strain evidence="8 9">CBK3Z-3</strain>
    </source>
</reference>
<comment type="subcellular location">
    <subcellularLocation>
        <location evidence="1">Membrane</location>
        <topology evidence="1">Multi-pass membrane protein</topology>
    </subcellularLocation>
</comment>
<dbReference type="InterPro" id="IPR007267">
    <property type="entry name" value="GtrA_DPMS_TM"/>
</dbReference>
<dbReference type="PANTHER" id="PTHR38459">
    <property type="entry name" value="PROPHAGE BACTOPRENOL-LINKED GLUCOSE TRANSLOCASE HOMOLOG"/>
    <property type="match status" value="1"/>
</dbReference>
<evidence type="ECO:0000256" key="2">
    <source>
        <dbReference type="ARBA" id="ARBA00009399"/>
    </source>
</evidence>
<evidence type="ECO:0000256" key="4">
    <source>
        <dbReference type="ARBA" id="ARBA00022989"/>
    </source>
</evidence>